<dbReference type="InterPro" id="IPR051315">
    <property type="entry name" value="Bact_Chemotaxis_CheA"/>
</dbReference>
<dbReference type="CDD" id="cd00590">
    <property type="entry name" value="RRM_SF"/>
    <property type="match status" value="1"/>
</dbReference>
<dbReference type="InterPro" id="IPR008207">
    <property type="entry name" value="Sig_transdc_His_kin_Hpt_dom"/>
</dbReference>
<evidence type="ECO:0000259" key="15">
    <source>
        <dbReference type="PROSITE" id="PS50851"/>
    </source>
</evidence>
<dbReference type="SUPFAM" id="SSF55874">
    <property type="entry name" value="ATPase domain of HSP90 chaperone/DNA topoisomerase II/histidine kinase"/>
    <property type="match status" value="1"/>
</dbReference>
<keyword evidence="10" id="KW-0902">Two-component regulatory system</keyword>
<feature type="region of interest" description="Disordered" evidence="13">
    <location>
        <begin position="124"/>
        <end position="158"/>
    </location>
</feature>
<dbReference type="SUPFAM" id="SSF47384">
    <property type="entry name" value="Homodimeric domain of signal transducing histidine kinase"/>
    <property type="match status" value="1"/>
</dbReference>
<dbReference type="SMART" id="SM01231">
    <property type="entry name" value="H-kinase_dim"/>
    <property type="match status" value="1"/>
</dbReference>
<dbReference type="Proteomes" id="UP000316887">
    <property type="component" value="Unassembled WGS sequence"/>
</dbReference>
<dbReference type="PROSITE" id="PS50851">
    <property type="entry name" value="CHEW"/>
    <property type="match status" value="1"/>
</dbReference>
<evidence type="ECO:0000256" key="10">
    <source>
        <dbReference type="ARBA" id="ARBA00023012"/>
    </source>
</evidence>
<evidence type="ECO:0000256" key="7">
    <source>
        <dbReference type="ARBA" id="ARBA00022741"/>
    </source>
</evidence>
<keyword evidence="9" id="KW-0067">ATP-binding</keyword>
<feature type="compositionally biased region" description="Basic and acidic residues" evidence="13">
    <location>
        <begin position="177"/>
        <end position="203"/>
    </location>
</feature>
<dbReference type="SMART" id="SM00260">
    <property type="entry name" value="CheW"/>
    <property type="match status" value="1"/>
</dbReference>
<dbReference type="InterPro" id="IPR036097">
    <property type="entry name" value="HisK_dim/P_sf"/>
</dbReference>
<reference evidence="17 18" key="1">
    <citation type="submission" date="2019-06" db="EMBL/GenBank/DDBJ databases">
        <title>Genome sequencing of Zymomonas mobilis strains for genetic engineering and biofuel applications.</title>
        <authorList>
            <person name="Teravest M."/>
        </authorList>
    </citation>
    <scope>NUCLEOTIDE SEQUENCE [LARGE SCALE GENOMIC DNA]</scope>
    <source>
        <strain evidence="17 18">AN0101</strain>
    </source>
</reference>
<dbReference type="GO" id="GO:0000155">
    <property type="term" value="F:phosphorelay sensor kinase activity"/>
    <property type="evidence" value="ECO:0007669"/>
    <property type="project" value="InterPro"/>
</dbReference>
<dbReference type="InterPro" id="IPR003594">
    <property type="entry name" value="HATPase_dom"/>
</dbReference>
<dbReference type="Pfam" id="PF01584">
    <property type="entry name" value="CheW"/>
    <property type="match status" value="1"/>
</dbReference>
<evidence type="ECO:0000256" key="4">
    <source>
        <dbReference type="ARBA" id="ARBA00022500"/>
    </source>
</evidence>
<dbReference type="InterPro" id="IPR036890">
    <property type="entry name" value="HATPase_C_sf"/>
</dbReference>
<dbReference type="CDD" id="cd00731">
    <property type="entry name" value="CheA_reg"/>
    <property type="match status" value="1"/>
</dbReference>
<evidence type="ECO:0000256" key="12">
    <source>
        <dbReference type="PROSITE-ProRule" id="PRU00110"/>
    </source>
</evidence>
<dbReference type="InterPro" id="IPR036641">
    <property type="entry name" value="HPT_dom_sf"/>
</dbReference>
<organism evidence="17 18">
    <name type="scientific">Zymomonas mobilis</name>
    <dbReference type="NCBI Taxonomy" id="542"/>
    <lineage>
        <taxon>Bacteria</taxon>
        <taxon>Pseudomonadati</taxon>
        <taxon>Pseudomonadota</taxon>
        <taxon>Alphaproteobacteria</taxon>
        <taxon>Sphingomonadales</taxon>
        <taxon>Zymomonadaceae</taxon>
        <taxon>Zymomonas</taxon>
    </lineage>
</organism>
<evidence type="ECO:0000256" key="1">
    <source>
        <dbReference type="ARBA" id="ARBA00000085"/>
    </source>
</evidence>
<dbReference type="EC" id="2.7.13.3" evidence="2"/>
<dbReference type="PRINTS" id="PR00344">
    <property type="entry name" value="BCTRLSENSOR"/>
</dbReference>
<dbReference type="GO" id="GO:0005524">
    <property type="term" value="F:ATP binding"/>
    <property type="evidence" value="ECO:0007669"/>
    <property type="project" value="UniProtKB-KW"/>
</dbReference>
<evidence type="ECO:0000256" key="2">
    <source>
        <dbReference type="ARBA" id="ARBA00012438"/>
    </source>
</evidence>
<evidence type="ECO:0000313" key="17">
    <source>
        <dbReference type="EMBL" id="TQL16628.1"/>
    </source>
</evidence>
<dbReference type="Gene3D" id="2.30.30.40">
    <property type="entry name" value="SH3 Domains"/>
    <property type="match status" value="1"/>
</dbReference>
<keyword evidence="4" id="KW-0145">Chemotaxis</keyword>
<dbReference type="InterPro" id="IPR004105">
    <property type="entry name" value="CheA-like_dim"/>
</dbReference>
<feature type="region of interest" description="Disordered" evidence="13">
    <location>
        <begin position="172"/>
        <end position="203"/>
    </location>
</feature>
<comment type="function">
    <text evidence="11">Involved in the transmission of sensory signals from the chemoreceptors to the flagellar motors. CheA is autophosphorylated; it can transfer its phosphate group to either CheB or CheY.</text>
</comment>
<accession>A0A542VZ69</accession>
<feature type="domain" description="Histidine kinase" evidence="14">
    <location>
        <begin position="386"/>
        <end position="633"/>
    </location>
</feature>
<dbReference type="SMART" id="SM00073">
    <property type="entry name" value="HPT"/>
    <property type="match status" value="1"/>
</dbReference>
<dbReference type="CDD" id="cd16916">
    <property type="entry name" value="HATPase_CheA-like"/>
    <property type="match status" value="1"/>
</dbReference>
<feature type="compositionally biased region" description="Low complexity" evidence="13">
    <location>
        <begin position="333"/>
        <end position="348"/>
    </location>
</feature>
<evidence type="ECO:0000256" key="3">
    <source>
        <dbReference type="ARBA" id="ARBA00021495"/>
    </source>
</evidence>
<evidence type="ECO:0000313" key="18">
    <source>
        <dbReference type="Proteomes" id="UP000316887"/>
    </source>
</evidence>
<dbReference type="Gene3D" id="1.10.287.560">
    <property type="entry name" value="Histidine kinase CheA-like, homodimeric domain"/>
    <property type="match status" value="1"/>
</dbReference>
<evidence type="ECO:0000259" key="16">
    <source>
        <dbReference type="PROSITE" id="PS50894"/>
    </source>
</evidence>
<comment type="caution">
    <text evidence="17">The sequence shown here is derived from an EMBL/GenBank/DDBJ whole genome shotgun (WGS) entry which is preliminary data.</text>
</comment>
<dbReference type="GO" id="GO:0005737">
    <property type="term" value="C:cytoplasm"/>
    <property type="evidence" value="ECO:0007669"/>
    <property type="project" value="InterPro"/>
</dbReference>
<dbReference type="InterPro" id="IPR002545">
    <property type="entry name" value="CheW-lke_dom"/>
</dbReference>
<feature type="region of interest" description="Disordered" evidence="13">
    <location>
        <begin position="325"/>
        <end position="385"/>
    </location>
</feature>
<dbReference type="GO" id="GO:0006935">
    <property type="term" value="P:chemotaxis"/>
    <property type="evidence" value="ECO:0007669"/>
    <property type="project" value="UniProtKB-KW"/>
</dbReference>
<comment type="catalytic activity">
    <reaction evidence="1">
        <text>ATP + protein L-histidine = ADP + protein N-phospho-L-histidine.</text>
        <dbReference type="EC" id="2.7.13.3"/>
    </reaction>
</comment>
<dbReference type="FunFam" id="3.30.565.10:FF:000016">
    <property type="entry name" value="Chemotaxis protein CheA, putative"/>
    <property type="match status" value="1"/>
</dbReference>
<evidence type="ECO:0000256" key="13">
    <source>
        <dbReference type="SAM" id="MobiDB-lite"/>
    </source>
</evidence>
<feature type="modified residue" description="Phosphohistidine" evidence="12">
    <location>
        <position position="46"/>
    </location>
</feature>
<dbReference type="EMBL" id="VFOF01000001">
    <property type="protein sequence ID" value="TQL16628.1"/>
    <property type="molecule type" value="Genomic_DNA"/>
</dbReference>
<dbReference type="Gene3D" id="1.20.120.160">
    <property type="entry name" value="HPT domain"/>
    <property type="match status" value="1"/>
</dbReference>
<dbReference type="Pfam" id="PF02895">
    <property type="entry name" value="H-kinase_dim"/>
    <property type="match status" value="1"/>
</dbReference>
<dbReference type="Pfam" id="PF02518">
    <property type="entry name" value="HATPase_c"/>
    <property type="match status" value="1"/>
</dbReference>
<feature type="compositionally biased region" description="Low complexity" evidence="13">
    <location>
        <begin position="369"/>
        <end position="380"/>
    </location>
</feature>
<dbReference type="Gene3D" id="3.30.565.10">
    <property type="entry name" value="Histidine kinase-like ATPase, C-terminal domain"/>
    <property type="match status" value="1"/>
</dbReference>
<evidence type="ECO:0000256" key="8">
    <source>
        <dbReference type="ARBA" id="ARBA00022777"/>
    </source>
</evidence>
<dbReference type="SMART" id="SM00387">
    <property type="entry name" value="HATPase_c"/>
    <property type="match status" value="1"/>
</dbReference>
<dbReference type="InterPro" id="IPR004358">
    <property type="entry name" value="Sig_transdc_His_kin-like_C"/>
</dbReference>
<dbReference type="PROSITE" id="PS50109">
    <property type="entry name" value="HIS_KIN"/>
    <property type="match status" value="1"/>
</dbReference>
<dbReference type="InterPro" id="IPR005467">
    <property type="entry name" value="His_kinase_dom"/>
</dbReference>
<keyword evidence="7" id="KW-0547">Nucleotide-binding</keyword>
<dbReference type="PANTHER" id="PTHR43395">
    <property type="entry name" value="SENSOR HISTIDINE KINASE CHEA"/>
    <property type="match status" value="1"/>
</dbReference>
<feature type="domain" description="CheW-like" evidence="15">
    <location>
        <begin position="635"/>
        <end position="770"/>
    </location>
</feature>
<proteinExistence type="predicted"/>
<protein>
    <recommendedName>
        <fullName evidence="3">Chemotaxis protein CheA</fullName>
        <ecNumber evidence="2">2.7.13.3</ecNumber>
    </recommendedName>
</protein>
<evidence type="ECO:0000256" key="11">
    <source>
        <dbReference type="ARBA" id="ARBA00035100"/>
    </source>
</evidence>
<feature type="compositionally biased region" description="Acidic residues" evidence="13">
    <location>
        <begin position="139"/>
        <end position="158"/>
    </location>
</feature>
<dbReference type="PANTHER" id="PTHR43395:SF10">
    <property type="entry name" value="CHEMOTAXIS PROTEIN CHEA"/>
    <property type="match status" value="1"/>
</dbReference>
<dbReference type="PROSITE" id="PS50894">
    <property type="entry name" value="HPT"/>
    <property type="match status" value="1"/>
</dbReference>
<keyword evidence="6" id="KW-0808">Transferase</keyword>
<name>A0A542VZ69_ZYMMB</name>
<keyword evidence="5 12" id="KW-0597">Phosphoprotein</keyword>
<dbReference type="OrthoDB" id="9803176at2"/>
<dbReference type="SUPFAM" id="SSF50341">
    <property type="entry name" value="CheW-like"/>
    <property type="match status" value="1"/>
</dbReference>
<dbReference type="RefSeq" id="WP_141919013.1">
    <property type="nucleotide sequence ID" value="NZ_VFOF01000001.1"/>
</dbReference>
<evidence type="ECO:0000256" key="9">
    <source>
        <dbReference type="ARBA" id="ARBA00022840"/>
    </source>
</evidence>
<evidence type="ECO:0000259" key="14">
    <source>
        <dbReference type="PROSITE" id="PS50109"/>
    </source>
</evidence>
<keyword evidence="8 17" id="KW-0418">Kinase</keyword>
<sequence>MSFDEIQNIFFQECEEGLANMEACFGLCREGVQDDETINTIFRAVHSIKGGAGAFGFEQLRGFAHHYETLLDKLRNGALTLTSDLLSTLMAAFDMLSDHVMAASGERDTPDDSGVMARLTAAMGEDGGGQESVAAEEPAAGEETPEASNEEVSSDLGSDDFDFDDLLTSLDAPTESEDSKEPEEAKEAPAPDAEAKESADANDDEPKAWILWFRPDRHAFDNGSDPLLLLRELDSLGAEILATDYEKLPVLEEIEPEISYLGWWVRLPADVEEEDIRSVFEFVGDISEVVLIREGGKNKKMPSMPEKAVLKPVTDQSEKDALAKIENPKGEKAAPAAKAAPKAAPAPKIQKPVEAVKPQTEPKKPAAPIPQAAPTKAQAPRSAAPSMAQTIRVDLDKLDRLVNLVGELVITQAMLAQRLTDQGLSSSSELTDLDHLTRELQDSAMSIRAQPMKTVFSRVPRIIRELEGETGKKVRLDVEGEMTEVDKTVVERIGEPLTHLIRNAVDHGLETPEERIAAGKSEEGVVTLAAEHRSGRIIIRISDDGRGMNRTRILEKAIEKGIVAADQTLSDDDIDNLIFAPGFSTAAKVTNVSGRGVGMDVVRKNVQALGGRISINSRPGFGSIFTLSLPLTLAVLDGMIVKVGDQTFVIPLGHIVESLQPNEGEISGIGTREKLLNVRGAYVPIQSIGRELSVDKAESDPFKSVLIVVESDGGQAVLMVDQILDQRQVVVKSLEANYQAISGLAGATILGDGRVALILDVDSLVARWRHDLHSSSLGVAA</sequence>
<dbReference type="FunFam" id="2.30.30.40:FF:000048">
    <property type="entry name" value="Chemotaxis protein CheA, putative"/>
    <property type="match status" value="1"/>
</dbReference>
<dbReference type="SUPFAM" id="SSF47226">
    <property type="entry name" value="Histidine-containing phosphotransfer domain, HPT domain"/>
    <property type="match status" value="1"/>
</dbReference>
<evidence type="ECO:0000256" key="5">
    <source>
        <dbReference type="ARBA" id="ARBA00022553"/>
    </source>
</evidence>
<dbReference type="InterPro" id="IPR037006">
    <property type="entry name" value="CheA-like_homodim_sf"/>
</dbReference>
<gene>
    <name evidence="17" type="ORF">FBY58_0164</name>
</gene>
<feature type="domain" description="HPt" evidence="16">
    <location>
        <begin position="1"/>
        <end position="103"/>
    </location>
</feature>
<evidence type="ECO:0000256" key="6">
    <source>
        <dbReference type="ARBA" id="ARBA00022679"/>
    </source>
</evidence>
<dbReference type="AlphaFoldDB" id="A0A542VZ69"/>
<dbReference type="InterPro" id="IPR036061">
    <property type="entry name" value="CheW-like_dom_sf"/>
</dbReference>
<dbReference type="Pfam" id="PF01627">
    <property type="entry name" value="Hpt"/>
    <property type="match status" value="1"/>
</dbReference>
<dbReference type="CDD" id="cd00088">
    <property type="entry name" value="HPT"/>
    <property type="match status" value="1"/>
</dbReference>